<dbReference type="GO" id="GO:0046983">
    <property type="term" value="F:protein dimerization activity"/>
    <property type="evidence" value="ECO:0007669"/>
    <property type="project" value="InterPro"/>
</dbReference>
<evidence type="ECO:0000313" key="3">
    <source>
        <dbReference type="Proteomes" id="UP000663848"/>
    </source>
</evidence>
<dbReference type="Proteomes" id="UP000663848">
    <property type="component" value="Unassembled WGS sequence"/>
</dbReference>
<reference evidence="2" key="1">
    <citation type="submission" date="2021-02" db="EMBL/GenBank/DDBJ databases">
        <authorList>
            <person name="Nowell W R."/>
        </authorList>
    </citation>
    <scope>NUCLEOTIDE SEQUENCE</scope>
</reference>
<proteinExistence type="predicted"/>
<dbReference type="InterPro" id="IPR008906">
    <property type="entry name" value="HATC_C_dom"/>
</dbReference>
<gene>
    <name evidence="2" type="ORF">QYT958_LOCUS35170</name>
</gene>
<evidence type="ECO:0000313" key="2">
    <source>
        <dbReference type="EMBL" id="CAF4970539.1"/>
    </source>
</evidence>
<dbReference type="InterPro" id="IPR012337">
    <property type="entry name" value="RNaseH-like_sf"/>
</dbReference>
<dbReference type="SUPFAM" id="SSF53098">
    <property type="entry name" value="Ribonuclease H-like"/>
    <property type="match status" value="1"/>
</dbReference>
<name>A0A821Z009_9BILA</name>
<dbReference type="AlphaFoldDB" id="A0A821Z009"/>
<sequence>MMLDTKLDTYDLDSLKFWKKSMSSLPNLAPLAQKYLAVPSTSTKSESAFSTSTYYGRKQRARLSSDNLCFSVFLKDKQSNEDKENIINI</sequence>
<dbReference type="Pfam" id="PF05699">
    <property type="entry name" value="Dimer_Tnp_hAT"/>
    <property type="match status" value="1"/>
</dbReference>
<organism evidence="2 3">
    <name type="scientific">Rotaria socialis</name>
    <dbReference type="NCBI Taxonomy" id="392032"/>
    <lineage>
        <taxon>Eukaryota</taxon>
        <taxon>Metazoa</taxon>
        <taxon>Spiralia</taxon>
        <taxon>Gnathifera</taxon>
        <taxon>Rotifera</taxon>
        <taxon>Eurotatoria</taxon>
        <taxon>Bdelloidea</taxon>
        <taxon>Philodinida</taxon>
        <taxon>Philodinidae</taxon>
        <taxon>Rotaria</taxon>
    </lineage>
</organism>
<evidence type="ECO:0000259" key="1">
    <source>
        <dbReference type="Pfam" id="PF05699"/>
    </source>
</evidence>
<protein>
    <recommendedName>
        <fullName evidence="1">HAT C-terminal dimerisation domain-containing protein</fullName>
    </recommendedName>
</protein>
<comment type="caution">
    <text evidence="2">The sequence shown here is derived from an EMBL/GenBank/DDBJ whole genome shotgun (WGS) entry which is preliminary data.</text>
</comment>
<accession>A0A821Z009</accession>
<feature type="domain" description="HAT C-terminal dimerisation" evidence="1">
    <location>
        <begin position="10"/>
        <end position="76"/>
    </location>
</feature>
<dbReference type="EMBL" id="CAJOBR010026234">
    <property type="protein sequence ID" value="CAF4970539.1"/>
    <property type="molecule type" value="Genomic_DNA"/>
</dbReference>